<name>A0A4V1MSI3_9BURK</name>
<dbReference type="RefSeq" id="WP_129149821.1">
    <property type="nucleotide sequence ID" value="NZ_JBHSDO010000013.1"/>
</dbReference>
<dbReference type="Proteomes" id="UP000290849">
    <property type="component" value="Unassembled WGS sequence"/>
</dbReference>
<keyword evidence="2" id="KW-1185">Reference proteome</keyword>
<dbReference type="OrthoDB" id="6497321at2"/>
<dbReference type="EMBL" id="PYAL01000002">
    <property type="protein sequence ID" value="RXN91679.1"/>
    <property type="molecule type" value="Genomic_DNA"/>
</dbReference>
<proteinExistence type="predicted"/>
<comment type="caution">
    <text evidence="1">The sequence shown here is derived from an EMBL/GenBank/DDBJ whole genome shotgun (WGS) entry which is preliminary data.</text>
</comment>
<reference evidence="1 2" key="1">
    <citation type="journal article" date="2017" name="Int. J. Syst. Evol. Microbiol.">
        <title>Achromobacter aloeverae sp. nov., isolated from the root of Aloe vera (L.) Burm.f.</title>
        <authorList>
            <person name="Kuncharoen N."/>
            <person name="Muramatsu Y."/>
            <person name="Shibata C."/>
            <person name="Kamakura Y."/>
            <person name="Nakagawa Y."/>
            <person name="Tanasupawat S."/>
        </authorList>
    </citation>
    <scope>NUCLEOTIDE SEQUENCE [LARGE SCALE GENOMIC DNA]</scope>
    <source>
        <strain evidence="1 2">AVA-1</strain>
    </source>
</reference>
<protein>
    <submittedName>
        <fullName evidence="1">Arylsulfatase</fullName>
    </submittedName>
</protein>
<dbReference type="AlphaFoldDB" id="A0A4V1MSI3"/>
<evidence type="ECO:0000313" key="2">
    <source>
        <dbReference type="Proteomes" id="UP000290849"/>
    </source>
</evidence>
<accession>A0A4V1MSI3</accession>
<sequence length="212" mass="22012">MRISFLHTMESNEAVFGLAASKAGWSPDQIRHVVRADLRQAMEQQAPSSGGAHKLVHGVLRELASDADAVIVTCATLGPAVDTMAASPCRFIRADAALAEAASRSGKKLAVLCAVESSIAPNRTLFERYAANTGASVTVQLVPGAWALYQEGKHAACMSTCAQAAGQAHADGYDVVIYAHPWMAGAEGLAGNECRPMHGAKAALDAVRTAGA</sequence>
<gene>
    <name evidence="1" type="ORF">C7R54_08830</name>
</gene>
<evidence type="ECO:0000313" key="1">
    <source>
        <dbReference type="EMBL" id="RXN91679.1"/>
    </source>
</evidence>
<organism evidence="1 2">
    <name type="scientific">Achromobacter aloeverae</name>
    <dbReference type="NCBI Taxonomy" id="1750518"/>
    <lineage>
        <taxon>Bacteria</taxon>
        <taxon>Pseudomonadati</taxon>
        <taxon>Pseudomonadota</taxon>
        <taxon>Betaproteobacteria</taxon>
        <taxon>Burkholderiales</taxon>
        <taxon>Alcaligenaceae</taxon>
        <taxon>Achromobacter</taxon>
    </lineage>
</organism>